<gene>
    <name evidence="9" type="ORF">EP073_02535</name>
</gene>
<comment type="subcellular location">
    <subcellularLocation>
        <location evidence="1">Membrane</location>
        <topology evidence="1">Multi-pass membrane protein</topology>
    </subcellularLocation>
</comment>
<evidence type="ECO:0000313" key="10">
    <source>
        <dbReference type="Proteomes" id="UP000287502"/>
    </source>
</evidence>
<dbReference type="GO" id="GO:0017004">
    <property type="term" value="P:cytochrome complex assembly"/>
    <property type="evidence" value="ECO:0007669"/>
    <property type="project" value="UniProtKB-KW"/>
</dbReference>
<keyword evidence="5 7" id="KW-1133">Transmembrane helix</keyword>
<evidence type="ECO:0000259" key="8">
    <source>
        <dbReference type="Pfam" id="PF02683"/>
    </source>
</evidence>
<dbReference type="Proteomes" id="UP000287502">
    <property type="component" value="Chromosome"/>
</dbReference>
<reference evidence="9 10" key="1">
    <citation type="submission" date="2019-01" db="EMBL/GenBank/DDBJ databases">
        <title>Geovibrio thiophilus DSM 11263, complete genome.</title>
        <authorList>
            <person name="Spring S."/>
            <person name="Bunk B."/>
            <person name="Sproer C."/>
        </authorList>
    </citation>
    <scope>NUCLEOTIDE SEQUENCE [LARGE SCALE GENOMIC DNA]</scope>
    <source>
        <strain evidence="9 10">DSM 11263</strain>
    </source>
</reference>
<dbReference type="OrthoDB" id="9809733at2"/>
<evidence type="ECO:0000256" key="5">
    <source>
        <dbReference type="ARBA" id="ARBA00022989"/>
    </source>
</evidence>
<dbReference type="Pfam" id="PF02683">
    <property type="entry name" value="DsbD_TM"/>
    <property type="match status" value="1"/>
</dbReference>
<feature type="transmembrane region" description="Helical" evidence="7">
    <location>
        <begin position="6"/>
        <end position="32"/>
    </location>
</feature>
<evidence type="ECO:0000256" key="2">
    <source>
        <dbReference type="ARBA" id="ARBA00006143"/>
    </source>
</evidence>
<evidence type="ECO:0000256" key="4">
    <source>
        <dbReference type="ARBA" id="ARBA00022748"/>
    </source>
</evidence>
<feature type="transmembrane region" description="Helical" evidence="7">
    <location>
        <begin position="212"/>
        <end position="235"/>
    </location>
</feature>
<dbReference type="EMBL" id="CP035108">
    <property type="protein sequence ID" value="QAR32313.1"/>
    <property type="molecule type" value="Genomic_DNA"/>
</dbReference>
<feature type="domain" description="Cytochrome C biogenesis protein transmembrane" evidence="8">
    <location>
        <begin position="8"/>
        <end position="224"/>
    </location>
</feature>
<dbReference type="KEGG" id="gtl:EP073_02535"/>
<feature type="transmembrane region" description="Helical" evidence="7">
    <location>
        <begin position="53"/>
        <end position="75"/>
    </location>
</feature>
<feature type="transmembrane region" description="Helical" evidence="7">
    <location>
        <begin position="87"/>
        <end position="108"/>
    </location>
</feature>
<dbReference type="PANTHER" id="PTHR31272:SF4">
    <property type="entry name" value="CYTOCHROME C-TYPE BIOGENESIS PROTEIN HI_1454-RELATED"/>
    <property type="match status" value="1"/>
</dbReference>
<dbReference type="InterPro" id="IPR003834">
    <property type="entry name" value="Cyt_c_assmbl_TM_dom"/>
</dbReference>
<feature type="transmembrane region" description="Helical" evidence="7">
    <location>
        <begin position="129"/>
        <end position="157"/>
    </location>
</feature>
<protein>
    <submittedName>
        <fullName evidence="9">Cytochrome C biogenesis protein</fullName>
    </submittedName>
</protein>
<keyword evidence="4" id="KW-0201">Cytochrome c-type biogenesis</keyword>
<feature type="transmembrane region" description="Helical" evidence="7">
    <location>
        <begin position="169"/>
        <end position="191"/>
    </location>
</feature>
<dbReference type="GO" id="GO:0016020">
    <property type="term" value="C:membrane"/>
    <property type="evidence" value="ECO:0007669"/>
    <property type="project" value="UniProtKB-SubCell"/>
</dbReference>
<dbReference type="RefSeq" id="WP_128465600.1">
    <property type="nucleotide sequence ID" value="NZ_CP035108.1"/>
</dbReference>
<name>A0A3R5Y5P7_9BACT</name>
<keyword evidence="6 7" id="KW-0472">Membrane</keyword>
<sequence length="246" mass="26108">MNEIGFITAFTAGVLSFLSPCVLPLLPAYLSFISGETIDTLTSGESKKARAKAVLGAVCFGLGFLLVFVILGASATAVGKALAQHKIILGRIAGLLIIVLGLHMAGIFRINRLLVQKKWNYKRRAGAPFLLQAFFLGIALVLGWSPCLGPVIAAIFAMASQQETVVQGIGLLVTFGLGLWIPFLLAALAVGHVISGMKKAGRIVMVVEKVSGALLIIIGVLMTTNSMAMMSAYLVRWFPFLGSINF</sequence>
<dbReference type="PANTHER" id="PTHR31272">
    <property type="entry name" value="CYTOCHROME C-TYPE BIOGENESIS PROTEIN HI_1454-RELATED"/>
    <property type="match status" value="1"/>
</dbReference>
<comment type="similarity">
    <text evidence="2">Belongs to the DsbD family.</text>
</comment>
<keyword evidence="3 7" id="KW-0812">Transmembrane</keyword>
<keyword evidence="10" id="KW-1185">Reference proteome</keyword>
<evidence type="ECO:0000256" key="3">
    <source>
        <dbReference type="ARBA" id="ARBA00022692"/>
    </source>
</evidence>
<dbReference type="AlphaFoldDB" id="A0A3R5Y5P7"/>
<organism evidence="9 10">
    <name type="scientific">Geovibrio thiophilus</name>
    <dbReference type="NCBI Taxonomy" id="139438"/>
    <lineage>
        <taxon>Bacteria</taxon>
        <taxon>Pseudomonadati</taxon>
        <taxon>Deferribacterota</taxon>
        <taxon>Deferribacteres</taxon>
        <taxon>Deferribacterales</taxon>
        <taxon>Geovibrionaceae</taxon>
        <taxon>Geovibrio</taxon>
    </lineage>
</organism>
<accession>A0A3R5Y5P7</accession>
<evidence type="ECO:0000313" key="9">
    <source>
        <dbReference type="EMBL" id="QAR32313.1"/>
    </source>
</evidence>
<evidence type="ECO:0000256" key="6">
    <source>
        <dbReference type="ARBA" id="ARBA00023136"/>
    </source>
</evidence>
<proteinExistence type="inferred from homology"/>
<dbReference type="InterPro" id="IPR051790">
    <property type="entry name" value="Cytochrome_c-biogenesis_DsbD"/>
</dbReference>
<evidence type="ECO:0000256" key="1">
    <source>
        <dbReference type="ARBA" id="ARBA00004141"/>
    </source>
</evidence>
<evidence type="ECO:0000256" key="7">
    <source>
        <dbReference type="SAM" id="Phobius"/>
    </source>
</evidence>